<sequence length="268" mass="28965">MDGITTRDPAAVEALDAGVAYYTVKRVSGETVPPRADAVNSIACFGDAATGRSDPDRLAVDGDGEPAAATRPRFAWDWVCPTDDTYRDRLCSLVDRCVGASPDVRLMTVGFPGEGFCRCDRCERRFRRSDREDRTAWRASVVAGFVEHVAGRVPGRLTLTVHPDPYPGHLRTRRGVDLGRLCGVVDEVLVPLCDPEYATTYWLGSIARGFATAFEGDVTVQLSAAPSDPRRFDAAVRAVAPHADRVVAGGSREALEPVHARPDRAPSA</sequence>
<dbReference type="RefSeq" id="WP_179270845.1">
    <property type="nucleotide sequence ID" value="NZ_CP058580.1"/>
</dbReference>
<gene>
    <name evidence="1" type="ORF">HUG12_21000</name>
</gene>
<dbReference type="OrthoDB" id="378035at2157"/>
<evidence type="ECO:0000313" key="1">
    <source>
        <dbReference type="EMBL" id="QLG64263.1"/>
    </source>
</evidence>
<reference evidence="1 2" key="1">
    <citation type="submission" date="2020-06" db="EMBL/GenBank/DDBJ databases">
        <title>NJ-3-1, isolated from saline soil.</title>
        <authorList>
            <person name="Cui H.L."/>
            <person name="Shi X."/>
        </authorList>
    </citation>
    <scope>NUCLEOTIDE SEQUENCE [LARGE SCALE GENOMIC DNA]</scope>
    <source>
        <strain evidence="1 2">NJ-3-1</strain>
        <plasmid evidence="1 2">unnamed1</plasmid>
    </source>
</reference>
<protein>
    <submittedName>
        <fullName evidence="1">Uncharacterized protein</fullName>
    </submittedName>
</protein>
<evidence type="ECO:0000313" key="2">
    <source>
        <dbReference type="Proteomes" id="UP000509626"/>
    </source>
</evidence>
<dbReference type="GeneID" id="56039993"/>
<dbReference type="Proteomes" id="UP000509626">
    <property type="component" value="Plasmid unnamed1"/>
</dbReference>
<accession>A0A7D5QJF0</accession>
<name>A0A7D5QJF0_9EURY</name>
<geneLocation type="plasmid" evidence="1 2">
    <name>unnamed1</name>
</geneLocation>
<keyword evidence="2" id="KW-1185">Reference proteome</keyword>
<organism evidence="1 2">
    <name type="scientific">Halorarum salinum</name>
    <dbReference type="NCBI Taxonomy" id="2743089"/>
    <lineage>
        <taxon>Archaea</taxon>
        <taxon>Methanobacteriati</taxon>
        <taxon>Methanobacteriota</taxon>
        <taxon>Stenosarchaea group</taxon>
        <taxon>Halobacteria</taxon>
        <taxon>Halobacteriales</taxon>
        <taxon>Haloferacaceae</taxon>
        <taxon>Halorarum</taxon>
    </lineage>
</organism>
<dbReference type="AlphaFoldDB" id="A0A7D5QJF0"/>
<dbReference type="EMBL" id="CP058580">
    <property type="protein sequence ID" value="QLG64263.1"/>
    <property type="molecule type" value="Genomic_DNA"/>
</dbReference>
<proteinExistence type="predicted"/>
<keyword evidence="1" id="KW-0614">Plasmid</keyword>
<dbReference type="KEGG" id="halu:HUG12_21000"/>